<dbReference type="EMBL" id="JAOZYB010000008">
    <property type="protein sequence ID" value="MEB3959195.1"/>
    <property type="molecule type" value="Genomic_DNA"/>
</dbReference>
<proteinExistence type="predicted"/>
<gene>
    <name evidence="1" type="ORF">OKJ48_02825</name>
</gene>
<accession>A0ABU6C5V1</accession>
<protein>
    <submittedName>
        <fullName evidence="1">Uncharacterized protein</fullName>
    </submittedName>
</protein>
<organism evidence="1 2">
    <name type="scientific">Streptomyces kunmingensis</name>
    <dbReference type="NCBI Taxonomy" id="68225"/>
    <lineage>
        <taxon>Bacteria</taxon>
        <taxon>Bacillati</taxon>
        <taxon>Actinomycetota</taxon>
        <taxon>Actinomycetes</taxon>
        <taxon>Kitasatosporales</taxon>
        <taxon>Streptomycetaceae</taxon>
        <taxon>Streptomyces</taxon>
    </lineage>
</organism>
<name>A0ABU6C5V1_9ACTN</name>
<keyword evidence="2" id="KW-1185">Reference proteome</keyword>
<dbReference type="Proteomes" id="UP001352223">
    <property type="component" value="Unassembled WGS sequence"/>
</dbReference>
<evidence type="ECO:0000313" key="1">
    <source>
        <dbReference type="EMBL" id="MEB3959195.1"/>
    </source>
</evidence>
<dbReference type="RefSeq" id="WP_324766179.1">
    <property type="nucleotide sequence ID" value="NZ_BAAATS010000017.1"/>
</dbReference>
<sequence>MSTYTMPTCAETDELLESVVEYMVTELGVSRAEAVARVNRQWHGQDLSDEDDIILHEEERFWALTIYYEDVPAWSTEADRASWVPKAPPAPDSVYWTVATS</sequence>
<comment type="caution">
    <text evidence="1">The sequence shown here is derived from an EMBL/GenBank/DDBJ whole genome shotgun (WGS) entry which is preliminary data.</text>
</comment>
<evidence type="ECO:0000313" key="2">
    <source>
        <dbReference type="Proteomes" id="UP001352223"/>
    </source>
</evidence>
<reference evidence="1 2" key="1">
    <citation type="submission" date="2022-10" db="EMBL/GenBank/DDBJ databases">
        <authorList>
            <person name="Xie J."/>
            <person name="Shen N."/>
        </authorList>
    </citation>
    <scope>NUCLEOTIDE SEQUENCE [LARGE SCALE GENOMIC DNA]</scope>
    <source>
        <strain evidence="1 2">DSM 41681</strain>
    </source>
</reference>